<name>A0A345DS67_9MOLU</name>
<dbReference type="EMBL" id="CP031088">
    <property type="protein sequence ID" value="AXF97058.1"/>
    <property type="molecule type" value="Genomic_DNA"/>
</dbReference>
<accession>A0A345DS67</accession>
<dbReference type="AlphaFoldDB" id="A0A345DS67"/>
<gene>
    <name evidence="1" type="ORF">SDAV_002125</name>
</gene>
<evidence type="ECO:0000313" key="1">
    <source>
        <dbReference type="EMBL" id="AXF97058.1"/>
    </source>
</evidence>
<proteinExistence type="predicted"/>
<sequence length="52" mass="6117">MAKFIKPNGNVQAWNSVIKTSALDYDLLEETTFFLPFKQYCHQTHLHINHIL</sequence>
<keyword evidence="2" id="KW-1185">Reference proteome</keyword>
<dbReference type="Proteomes" id="UP000253689">
    <property type="component" value="Chromosome"/>
</dbReference>
<organism evidence="1 2">
    <name type="scientific">Spiroplasma phoeniceum P40</name>
    <dbReference type="NCBI Taxonomy" id="1276259"/>
    <lineage>
        <taxon>Bacteria</taxon>
        <taxon>Bacillati</taxon>
        <taxon>Mycoplasmatota</taxon>
        <taxon>Mollicutes</taxon>
        <taxon>Entomoplasmatales</taxon>
        <taxon>Spiroplasmataceae</taxon>
        <taxon>Spiroplasma</taxon>
    </lineage>
</organism>
<dbReference type="RefSeq" id="WP_186823390.1">
    <property type="nucleotide sequence ID" value="NZ_CP031088.1"/>
</dbReference>
<evidence type="ECO:0000313" key="2">
    <source>
        <dbReference type="Proteomes" id="UP000253689"/>
    </source>
</evidence>
<dbReference type="KEGG" id="sphh:SDAV_002125"/>
<protein>
    <submittedName>
        <fullName evidence="1">Uncharacterized protein</fullName>
    </submittedName>
</protein>
<reference evidence="2" key="1">
    <citation type="submission" date="2018-07" db="EMBL/GenBank/DDBJ databases">
        <title>Complete Genome Sequence of Spiroplasma phoeniceum.</title>
        <authorList>
            <person name="Davis R.E."/>
            <person name="Shao J.Y."/>
            <person name="Zhao Y."/>
            <person name="Silver A."/>
            <person name="Stump z."/>
            <person name="Gasparich G."/>
        </authorList>
    </citation>
    <scope>NUCLEOTIDE SEQUENCE [LARGE SCALE GENOMIC DNA]</scope>
    <source>
        <strain evidence="2">P40</strain>
    </source>
</reference>